<evidence type="ECO:0000256" key="1">
    <source>
        <dbReference type="ARBA" id="ARBA00004651"/>
    </source>
</evidence>
<dbReference type="InterPro" id="IPR000326">
    <property type="entry name" value="PAP2/HPO"/>
</dbReference>
<evidence type="ECO:0000256" key="4">
    <source>
        <dbReference type="ARBA" id="ARBA00022692"/>
    </source>
</evidence>
<keyword evidence="6 7" id="KW-0472">Membrane</keyword>
<comment type="subcellular location">
    <subcellularLocation>
        <location evidence="1">Cell membrane</location>
        <topology evidence="1">Multi-pass membrane protein</topology>
    </subcellularLocation>
</comment>
<feature type="transmembrane region" description="Helical" evidence="7">
    <location>
        <begin position="422"/>
        <end position="440"/>
    </location>
</feature>
<keyword evidence="5 7" id="KW-1133">Transmembrane helix</keyword>
<dbReference type="AlphaFoldDB" id="A0A370GPH4"/>
<dbReference type="Pfam" id="PF09335">
    <property type="entry name" value="VTT_dom"/>
    <property type="match status" value="1"/>
</dbReference>
<dbReference type="Gene3D" id="1.20.144.10">
    <property type="entry name" value="Phosphatidic acid phosphatase type 2/haloperoxidase"/>
    <property type="match status" value="1"/>
</dbReference>
<dbReference type="RefSeq" id="WP_114834016.1">
    <property type="nucleotide sequence ID" value="NZ_LR699114.1"/>
</dbReference>
<evidence type="ECO:0000259" key="8">
    <source>
        <dbReference type="SMART" id="SM00014"/>
    </source>
</evidence>
<feature type="transmembrane region" description="Helical" evidence="7">
    <location>
        <begin position="301"/>
        <end position="320"/>
    </location>
</feature>
<keyword evidence="3" id="KW-1003">Cell membrane</keyword>
<evidence type="ECO:0000256" key="6">
    <source>
        <dbReference type="ARBA" id="ARBA00023136"/>
    </source>
</evidence>
<name>A0A370GPH4_9COXI</name>
<evidence type="ECO:0000256" key="7">
    <source>
        <dbReference type="SAM" id="Phobius"/>
    </source>
</evidence>
<gene>
    <name evidence="9" type="ORF">C8D86_10722</name>
</gene>
<dbReference type="PANTHER" id="PTHR30353">
    <property type="entry name" value="INNER MEMBRANE PROTEIN DEDA-RELATED"/>
    <property type="match status" value="1"/>
</dbReference>
<dbReference type="GO" id="GO:0005886">
    <property type="term" value="C:plasma membrane"/>
    <property type="evidence" value="ECO:0007669"/>
    <property type="project" value="UniProtKB-SubCell"/>
</dbReference>
<dbReference type="Proteomes" id="UP000254720">
    <property type="component" value="Unassembled WGS sequence"/>
</dbReference>
<dbReference type="InterPro" id="IPR032816">
    <property type="entry name" value="VTT_dom"/>
</dbReference>
<evidence type="ECO:0000313" key="10">
    <source>
        <dbReference type="Proteomes" id="UP000254720"/>
    </source>
</evidence>
<feature type="transmembrane region" description="Helical" evidence="7">
    <location>
        <begin position="452"/>
        <end position="471"/>
    </location>
</feature>
<accession>A0A370GPH4</accession>
<reference evidence="9 10" key="1">
    <citation type="submission" date="2018-07" db="EMBL/GenBank/DDBJ databases">
        <title>Genomic Encyclopedia of Type Strains, Phase IV (KMG-IV): sequencing the most valuable type-strain genomes for metagenomic binning, comparative biology and taxonomic classification.</title>
        <authorList>
            <person name="Goeker M."/>
        </authorList>
    </citation>
    <scope>NUCLEOTIDE SEQUENCE [LARGE SCALE GENOMIC DNA]</scope>
    <source>
        <strain evidence="9 10">DSM 16500</strain>
    </source>
</reference>
<dbReference type="Pfam" id="PF14067">
    <property type="entry name" value="LssY_C"/>
    <property type="match status" value="1"/>
</dbReference>
<feature type="transmembrane region" description="Helical" evidence="7">
    <location>
        <begin position="145"/>
        <end position="170"/>
    </location>
</feature>
<dbReference type="SMART" id="SM00014">
    <property type="entry name" value="acidPPc"/>
    <property type="match status" value="1"/>
</dbReference>
<proteinExistence type="inferred from homology"/>
<dbReference type="PANTHER" id="PTHR30353:SF15">
    <property type="entry name" value="INNER MEMBRANE PROTEIN YABI"/>
    <property type="match status" value="1"/>
</dbReference>
<dbReference type="EMBL" id="QQAX01000007">
    <property type="protein sequence ID" value="RDI45146.1"/>
    <property type="molecule type" value="Genomic_DNA"/>
</dbReference>
<keyword evidence="4 7" id="KW-0812">Transmembrane</keyword>
<dbReference type="InterPro" id="IPR036938">
    <property type="entry name" value="PAP2/HPO_sf"/>
</dbReference>
<feature type="transmembrane region" description="Helical" evidence="7">
    <location>
        <begin position="327"/>
        <end position="348"/>
    </location>
</feature>
<evidence type="ECO:0000256" key="2">
    <source>
        <dbReference type="ARBA" id="ARBA00010792"/>
    </source>
</evidence>
<organism evidence="9 10">
    <name type="scientific">Aquicella lusitana</name>
    <dbReference type="NCBI Taxonomy" id="254246"/>
    <lineage>
        <taxon>Bacteria</taxon>
        <taxon>Pseudomonadati</taxon>
        <taxon>Pseudomonadota</taxon>
        <taxon>Gammaproteobacteria</taxon>
        <taxon>Legionellales</taxon>
        <taxon>Coxiellaceae</taxon>
        <taxon>Aquicella</taxon>
    </lineage>
</organism>
<evidence type="ECO:0000313" key="9">
    <source>
        <dbReference type="EMBL" id="RDI45146.1"/>
    </source>
</evidence>
<feature type="transmembrane region" description="Helical" evidence="7">
    <location>
        <begin position="368"/>
        <end position="387"/>
    </location>
</feature>
<evidence type="ECO:0000256" key="5">
    <source>
        <dbReference type="ARBA" id="ARBA00022989"/>
    </source>
</evidence>
<comment type="similarity">
    <text evidence="2">Belongs to the DedA family.</text>
</comment>
<feature type="domain" description="Phosphatidic acid phosphatase type 2/haloperoxidase" evidence="8">
    <location>
        <begin position="326"/>
        <end position="437"/>
    </location>
</feature>
<feature type="transmembrane region" description="Helical" evidence="7">
    <location>
        <begin position="245"/>
        <end position="264"/>
    </location>
</feature>
<feature type="transmembrane region" description="Helical" evidence="7">
    <location>
        <begin position="394"/>
        <end position="416"/>
    </location>
</feature>
<protein>
    <submittedName>
        <fullName evidence="9">Membrane protein DedA with SNARE-associated domain</fullName>
    </submittedName>
</protein>
<dbReference type="Pfam" id="PF01569">
    <property type="entry name" value="PAP2"/>
    <property type="match status" value="1"/>
</dbReference>
<dbReference type="CDD" id="cd03392">
    <property type="entry name" value="PAP2_like_2"/>
    <property type="match status" value="1"/>
</dbReference>
<comment type="caution">
    <text evidence="9">The sequence shown here is derived from an EMBL/GenBank/DDBJ whole genome shotgun (WGS) entry which is preliminary data.</text>
</comment>
<keyword evidence="10" id="KW-1185">Reference proteome</keyword>
<dbReference type="InterPro" id="IPR032818">
    <property type="entry name" value="DedA-like"/>
</dbReference>
<evidence type="ECO:0000256" key="3">
    <source>
        <dbReference type="ARBA" id="ARBA00022475"/>
    </source>
</evidence>
<dbReference type="SUPFAM" id="SSF48317">
    <property type="entry name" value="Acid phosphatase/Vanadium-dependent haloperoxidase"/>
    <property type="match status" value="1"/>
</dbReference>
<feature type="transmembrane region" description="Helical" evidence="7">
    <location>
        <begin position="176"/>
        <end position="199"/>
    </location>
</feature>
<dbReference type="InterPro" id="IPR025902">
    <property type="entry name" value="LssY-like-C_dom"/>
</dbReference>
<sequence length="672" mass="76070">MSDIVSPLLQWLNANPQWAGIATFIISAAESIAIIGTIVPGSITMTAIGTLAGAGIIPLWETILWAILGAVAGDGVSYWMGHYFKDRLRRMWPFKDNPGVLLKGEVFVHKYGVMSVFIGRFVGPVRALVPLVAGMLGMKPLQFTIANVTSAIGWAPAYMLPGILLGAASLELPPDIAMHAILVLMLITLFIMLCLWLIFKILQLISKQTEQMLVGIWNTLKKSRYFHIATVVLKHYDPREHHGQLTLAFYFLLTSTLFLCLVFYTKWIGPEHIFVNNALFHLFRGIRTPGMDNVMIDITLLGQKQIILPVVLVLFIWLLVTKRMRAAFHALALGVLAAGSVWVVKHIAQIPRPWGIFFSPESFSMPSGHTTLATTVYMGIAFIIASPMPQKHRWMIYMPAALVTFAVGLSRVYLGAHWFTDVLAAWLLSAALLMLVILSFHRQREKPISLPGISLVCISSLMICYAFYYHYHINQLRINYAQINWPTAEITLSEWWKKDESIPEFRVSLFGIPSETINIQWAGDLKTIRSTLLKEGWEIPPARDWISTLHRITDIKSSEFLPLVSPQYLDKKPALILSRRANGKKKLLVLRLWASNRTIRETKRPLWVGTVGIVPRSYSWLYRKHRGIEITPAVIFPNQAAWQHWEAKVIVLPLQMTMTKTIDQKILLIREK</sequence>
<dbReference type="OrthoDB" id="9780918at2"/>